<evidence type="ECO:0000313" key="2">
    <source>
        <dbReference type="Proteomes" id="UP001601992"/>
    </source>
</evidence>
<protein>
    <submittedName>
        <fullName evidence="1">Uncharacterized protein</fullName>
    </submittedName>
</protein>
<dbReference type="RefSeq" id="WP_040825660.1">
    <property type="nucleotide sequence ID" value="NZ_JBIAQY010000002.1"/>
</dbReference>
<evidence type="ECO:0000313" key="1">
    <source>
        <dbReference type="EMBL" id="MFF3567215.1"/>
    </source>
</evidence>
<reference evidence="1 2" key="1">
    <citation type="submission" date="2024-10" db="EMBL/GenBank/DDBJ databases">
        <title>The Natural Products Discovery Center: Release of the First 8490 Sequenced Strains for Exploring Actinobacteria Biosynthetic Diversity.</title>
        <authorList>
            <person name="Kalkreuter E."/>
            <person name="Kautsar S.A."/>
            <person name="Yang D."/>
            <person name="Bader C.D."/>
            <person name="Teijaro C.N."/>
            <person name="Fluegel L."/>
            <person name="Davis C.M."/>
            <person name="Simpson J.R."/>
            <person name="Lauterbach L."/>
            <person name="Steele A.D."/>
            <person name="Gui C."/>
            <person name="Meng S."/>
            <person name="Li G."/>
            <person name="Viehrig K."/>
            <person name="Ye F."/>
            <person name="Su P."/>
            <person name="Kiefer A.F."/>
            <person name="Nichols A."/>
            <person name="Cepeda A.J."/>
            <person name="Yan W."/>
            <person name="Fan B."/>
            <person name="Jiang Y."/>
            <person name="Adhikari A."/>
            <person name="Zheng C.-J."/>
            <person name="Schuster L."/>
            <person name="Cowan T.M."/>
            <person name="Smanski M.J."/>
            <person name="Chevrette M.G."/>
            <person name="De Carvalho L.P.S."/>
            <person name="Shen B."/>
        </authorList>
    </citation>
    <scope>NUCLEOTIDE SEQUENCE [LARGE SCALE GENOMIC DNA]</scope>
    <source>
        <strain evidence="1 2">NPDC002593</strain>
    </source>
</reference>
<accession>A0ABW6RVE8</accession>
<name>A0ABW6RVE8_9NOCA</name>
<dbReference type="EMBL" id="JBIAQY010000002">
    <property type="protein sequence ID" value="MFF3567215.1"/>
    <property type="molecule type" value="Genomic_DNA"/>
</dbReference>
<gene>
    <name evidence="1" type="ORF">ACFYXQ_05470</name>
</gene>
<proteinExistence type="predicted"/>
<organism evidence="1 2">
    <name type="scientific">Nocardia jiangxiensis</name>
    <dbReference type="NCBI Taxonomy" id="282685"/>
    <lineage>
        <taxon>Bacteria</taxon>
        <taxon>Bacillati</taxon>
        <taxon>Actinomycetota</taxon>
        <taxon>Actinomycetes</taxon>
        <taxon>Mycobacteriales</taxon>
        <taxon>Nocardiaceae</taxon>
        <taxon>Nocardia</taxon>
    </lineage>
</organism>
<sequence length="190" mass="20678">MAAGHSLETRGFDREGIDVRTVREIASAIDRLLTKYPIPLRGIVIGESGDGSANEPVPQHDIALWIVLDQAALPQSPGAARRRWFGRGFERAVFTAVVREYARVLDRAGDFRAHHQAWETVVTDSLNSRRTNYDLLDPAAALIDGFTEVNLRGKRAGKTAKLLHDALANAASGPSTLVDSTDVSLARPGR</sequence>
<dbReference type="Proteomes" id="UP001601992">
    <property type="component" value="Unassembled WGS sequence"/>
</dbReference>
<comment type="caution">
    <text evidence="1">The sequence shown here is derived from an EMBL/GenBank/DDBJ whole genome shotgun (WGS) entry which is preliminary data.</text>
</comment>
<keyword evidence="2" id="KW-1185">Reference proteome</keyword>